<dbReference type="Pfam" id="PF00078">
    <property type="entry name" value="RVT_1"/>
    <property type="match status" value="1"/>
</dbReference>
<gene>
    <name evidence="9" type="ORF">O181_086288</name>
</gene>
<accession>A0A9Q3FUR3</accession>
<dbReference type="InterPro" id="IPR041373">
    <property type="entry name" value="RT_RNaseH"/>
</dbReference>
<dbReference type="EMBL" id="AVOT02051574">
    <property type="protein sequence ID" value="MBW0546573.1"/>
    <property type="molecule type" value="Genomic_DNA"/>
</dbReference>
<keyword evidence="4" id="KW-0255">Endonuclease</keyword>
<keyword evidence="2" id="KW-0548">Nucleotidyltransferase</keyword>
<name>A0A9Q3FUR3_9BASI</name>
<dbReference type="Gene3D" id="3.10.10.10">
    <property type="entry name" value="HIV Type 1 Reverse Transcriptase, subunit A, domain 1"/>
    <property type="match status" value="1"/>
</dbReference>
<evidence type="ECO:0000259" key="7">
    <source>
        <dbReference type="Pfam" id="PF00078"/>
    </source>
</evidence>
<protein>
    <recommendedName>
        <fullName evidence="11">Reverse transcriptase domain-containing protein</fullName>
    </recommendedName>
</protein>
<feature type="domain" description="Reverse transcriptase RNase H-like" evidence="8">
    <location>
        <begin position="221"/>
        <end position="289"/>
    </location>
</feature>
<sequence>MNQLLTVFNGFSIFSNIDLHGAYNLLRLKEGDEHLTCFRTKYGSYEYLVMLIWLTNAPSSFQNLVNDIFSDLLDSYVVVHTDHIMVFPSMRKNMSLMFQLFLPDSEPIILFLRFPSGSSMSQVWNIYVMFLLKASRWTKKKSRKFLIGLLQEASRLFNHSLVLQTSTAASSRITQRLLAHSQSSSRKINFFPSLRKLLDSFHQLKEAFTTAPILLYPPFCKLLAEEFSYEINAKELLGIVWAPKGQRALLLSLSSSFEVLTNHTSLQYFMSSKIITCRRACWAEFLSGFYFTITYFPRNLEILPHSLSHQDNIYPERGEDFISKNPMNY</sequence>
<keyword evidence="6" id="KW-0695">RNA-directed DNA polymerase</keyword>
<evidence type="ECO:0000256" key="5">
    <source>
        <dbReference type="ARBA" id="ARBA00022801"/>
    </source>
</evidence>
<evidence type="ECO:0000256" key="4">
    <source>
        <dbReference type="ARBA" id="ARBA00022759"/>
    </source>
</evidence>
<evidence type="ECO:0000256" key="6">
    <source>
        <dbReference type="ARBA" id="ARBA00022918"/>
    </source>
</evidence>
<dbReference type="Proteomes" id="UP000765509">
    <property type="component" value="Unassembled WGS sequence"/>
</dbReference>
<evidence type="ECO:0008006" key="11">
    <source>
        <dbReference type="Google" id="ProtNLM"/>
    </source>
</evidence>
<comment type="caution">
    <text evidence="9">The sequence shown here is derived from an EMBL/GenBank/DDBJ whole genome shotgun (WGS) entry which is preliminary data.</text>
</comment>
<keyword evidence="1" id="KW-0808">Transferase</keyword>
<evidence type="ECO:0000313" key="10">
    <source>
        <dbReference type="Proteomes" id="UP000765509"/>
    </source>
</evidence>
<organism evidence="9 10">
    <name type="scientific">Austropuccinia psidii MF-1</name>
    <dbReference type="NCBI Taxonomy" id="1389203"/>
    <lineage>
        <taxon>Eukaryota</taxon>
        <taxon>Fungi</taxon>
        <taxon>Dikarya</taxon>
        <taxon>Basidiomycota</taxon>
        <taxon>Pucciniomycotina</taxon>
        <taxon>Pucciniomycetes</taxon>
        <taxon>Pucciniales</taxon>
        <taxon>Sphaerophragmiaceae</taxon>
        <taxon>Austropuccinia</taxon>
    </lineage>
</organism>
<keyword evidence="5" id="KW-0378">Hydrolase</keyword>
<dbReference type="PANTHER" id="PTHR24559">
    <property type="entry name" value="TRANSPOSON TY3-I GAG-POL POLYPROTEIN"/>
    <property type="match status" value="1"/>
</dbReference>
<feature type="domain" description="Reverse transcriptase" evidence="7">
    <location>
        <begin position="13"/>
        <end position="94"/>
    </location>
</feature>
<dbReference type="InterPro" id="IPR053134">
    <property type="entry name" value="RNA-dir_DNA_polymerase"/>
</dbReference>
<evidence type="ECO:0000256" key="1">
    <source>
        <dbReference type="ARBA" id="ARBA00022679"/>
    </source>
</evidence>
<keyword evidence="3" id="KW-0540">Nuclease</keyword>
<dbReference type="GO" id="GO:0004519">
    <property type="term" value="F:endonuclease activity"/>
    <property type="evidence" value="ECO:0007669"/>
    <property type="project" value="UniProtKB-KW"/>
</dbReference>
<dbReference type="Pfam" id="PF17917">
    <property type="entry name" value="RT_RNaseH"/>
    <property type="match status" value="1"/>
</dbReference>
<dbReference type="InterPro" id="IPR000477">
    <property type="entry name" value="RT_dom"/>
</dbReference>
<reference evidence="9" key="1">
    <citation type="submission" date="2021-03" db="EMBL/GenBank/DDBJ databases">
        <title>Draft genome sequence of rust myrtle Austropuccinia psidii MF-1, a brazilian biotype.</title>
        <authorList>
            <person name="Quecine M.C."/>
            <person name="Pachon D.M.R."/>
            <person name="Bonatelli M.L."/>
            <person name="Correr F.H."/>
            <person name="Franceschini L.M."/>
            <person name="Leite T.F."/>
            <person name="Margarido G.R.A."/>
            <person name="Almeida C.A."/>
            <person name="Ferrarezi J.A."/>
            <person name="Labate C.A."/>
        </authorList>
    </citation>
    <scope>NUCLEOTIDE SEQUENCE</scope>
    <source>
        <strain evidence="9">MF-1</strain>
    </source>
</reference>
<dbReference type="SUPFAM" id="SSF56672">
    <property type="entry name" value="DNA/RNA polymerases"/>
    <property type="match status" value="1"/>
</dbReference>
<evidence type="ECO:0000313" key="9">
    <source>
        <dbReference type="EMBL" id="MBW0546573.1"/>
    </source>
</evidence>
<dbReference type="GO" id="GO:0003964">
    <property type="term" value="F:RNA-directed DNA polymerase activity"/>
    <property type="evidence" value="ECO:0007669"/>
    <property type="project" value="UniProtKB-KW"/>
</dbReference>
<evidence type="ECO:0000256" key="2">
    <source>
        <dbReference type="ARBA" id="ARBA00022695"/>
    </source>
</evidence>
<dbReference type="InterPro" id="IPR043502">
    <property type="entry name" value="DNA/RNA_pol_sf"/>
</dbReference>
<evidence type="ECO:0000259" key="8">
    <source>
        <dbReference type="Pfam" id="PF17917"/>
    </source>
</evidence>
<dbReference type="GO" id="GO:0016787">
    <property type="term" value="F:hydrolase activity"/>
    <property type="evidence" value="ECO:0007669"/>
    <property type="project" value="UniProtKB-KW"/>
</dbReference>
<dbReference type="Gene3D" id="3.30.70.270">
    <property type="match status" value="1"/>
</dbReference>
<dbReference type="AlphaFoldDB" id="A0A9Q3FUR3"/>
<proteinExistence type="predicted"/>
<dbReference type="InterPro" id="IPR043128">
    <property type="entry name" value="Rev_trsase/Diguanyl_cyclase"/>
</dbReference>
<evidence type="ECO:0000256" key="3">
    <source>
        <dbReference type="ARBA" id="ARBA00022722"/>
    </source>
</evidence>
<keyword evidence="10" id="KW-1185">Reference proteome</keyword>
<dbReference type="PANTHER" id="PTHR24559:SF440">
    <property type="entry name" value="RIBONUCLEASE H"/>
    <property type="match status" value="1"/>
</dbReference>
<dbReference type="OrthoDB" id="3250101at2759"/>